<dbReference type="EMBL" id="PDNW01000003">
    <property type="protein sequence ID" value="PLC51091.1"/>
    <property type="molecule type" value="Genomic_DNA"/>
</dbReference>
<dbReference type="AlphaFoldDB" id="A0A2N4U7T9"/>
<proteinExistence type="predicted"/>
<sequence length="98" mass="10722">MMTDGNTPNLHELEEKARQLLQDTASYTGADIEAARGRLKRQLEAVRDLKAQQGWLNALCCGPTSKAVNQCVREHTWSAIGVAGLLGVLAGHCLTRRH</sequence>
<organism evidence="1 2">
    <name type="scientific">Pollutimonas subterranea</name>
    <dbReference type="NCBI Taxonomy" id="2045210"/>
    <lineage>
        <taxon>Bacteria</taxon>
        <taxon>Pseudomonadati</taxon>
        <taxon>Pseudomonadota</taxon>
        <taxon>Betaproteobacteria</taxon>
        <taxon>Burkholderiales</taxon>
        <taxon>Alcaligenaceae</taxon>
        <taxon>Pollutimonas</taxon>
    </lineage>
</organism>
<dbReference type="RefSeq" id="WP_102073043.1">
    <property type="nucleotide sequence ID" value="NZ_PDNW01000003.1"/>
</dbReference>
<reference evidence="1 2" key="1">
    <citation type="submission" date="2017-10" db="EMBL/GenBank/DDBJ databases">
        <title>Two draft genome sequences of Pusillimonas sp. strains isolated from a nitrate- and radionuclide-contaminated groundwater in Russia.</title>
        <authorList>
            <person name="Grouzdev D.S."/>
            <person name="Tourova T.P."/>
            <person name="Goeva M.A."/>
            <person name="Babich T.L."/>
            <person name="Sokolova D.S."/>
            <person name="Abdullin R."/>
            <person name="Poltaraus A.B."/>
            <person name="Toshchakov S.V."/>
            <person name="Nazina T.N."/>
        </authorList>
    </citation>
    <scope>NUCLEOTIDE SEQUENCE [LARGE SCALE GENOMIC DNA]</scope>
    <source>
        <strain evidence="1 2">JR1/69-3-13</strain>
    </source>
</reference>
<protein>
    <recommendedName>
        <fullName evidence="3">Membrane-anchored ribosome-binding protein, inhibits growth in stationary phase, ElaB/YqjD/DUF883 family</fullName>
    </recommendedName>
</protein>
<evidence type="ECO:0008006" key="3">
    <source>
        <dbReference type="Google" id="ProtNLM"/>
    </source>
</evidence>
<accession>A0A2N4U7T9</accession>
<evidence type="ECO:0000313" key="1">
    <source>
        <dbReference type="EMBL" id="PLC51091.1"/>
    </source>
</evidence>
<dbReference type="Proteomes" id="UP000234190">
    <property type="component" value="Unassembled WGS sequence"/>
</dbReference>
<evidence type="ECO:0000313" key="2">
    <source>
        <dbReference type="Proteomes" id="UP000234190"/>
    </source>
</evidence>
<name>A0A2N4U7T9_9BURK</name>
<dbReference type="OrthoDB" id="8640387at2"/>
<comment type="caution">
    <text evidence="1">The sequence shown here is derived from an EMBL/GenBank/DDBJ whole genome shotgun (WGS) entry which is preliminary data.</text>
</comment>
<keyword evidence="2" id="KW-1185">Reference proteome</keyword>
<gene>
    <name evidence="1" type="ORF">CR159_05730</name>
</gene>